<dbReference type="Gene3D" id="3.40.50.1820">
    <property type="entry name" value="alpha/beta hydrolase"/>
    <property type="match status" value="1"/>
</dbReference>
<evidence type="ECO:0000256" key="4">
    <source>
        <dbReference type="RuleBase" id="RU361235"/>
    </source>
</evidence>
<dbReference type="PROSITE" id="PS00122">
    <property type="entry name" value="CARBOXYLESTERASE_B_1"/>
    <property type="match status" value="1"/>
</dbReference>
<dbReference type="Pfam" id="PF00135">
    <property type="entry name" value="COesterase"/>
    <property type="match status" value="1"/>
</dbReference>
<dbReference type="SUPFAM" id="SSF53474">
    <property type="entry name" value="alpha/beta-Hydrolases"/>
    <property type="match status" value="1"/>
</dbReference>
<dbReference type="EnsemblMetazoa" id="CJA14409.1">
    <property type="protein sequence ID" value="CJA14409.1"/>
    <property type="gene ID" value="WBGene00133613"/>
</dbReference>
<dbReference type="InterPro" id="IPR029058">
    <property type="entry name" value="AB_hydrolase_fold"/>
</dbReference>
<reference evidence="6" key="2">
    <citation type="submission" date="2022-06" db="UniProtKB">
        <authorList>
            <consortium name="EnsemblMetazoa"/>
        </authorList>
    </citation>
    <scope>IDENTIFICATION</scope>
    <source>
        <strain evidence="6">DF5081</strain>
    </source>
</reference>
<dbReference type="GO" id="GO:0052689">
    <property type="term" value="F:carboxylic ester hydrolase activity"/>
    <property type="evidence" value="ECO:0007669"/>
    <property type="project" value="UniProtKB-KW"/>
</dbReference>
<evidence type="ECO:0000256" key="2">
    <source>
        <dbReference type="ARBA" id="ARBA00022487"/>
    </source>
</evidence>
<keyword evidence="7" id="KW-1185">Reference proteome</keyword>
<dbReference type="InterPro" id="IPR002018">
    <property type="entry name" value="CarbesteraseB"/>
</dbReference>
<proteinExistence type="inferred from homology"/>
<dbReference type="InterPro" id="IPR043187">
    <property type="entry name" value="CM06B1-like"/>
</dbReference>
<dbReference type="Proteomes" id="UP000005237">
    <property type="component" value="Unassembled WGS sequence"/>
</dbReference>
<evidence type="ECO:0000313" key="6">
    <source>
        <dbReference type="EnsemblMetazoa" id="CJA14409.1"/>
    </source>
</evidence>
<feature type="domain" description="Carboxylesterase type B" evidence="5">
    <location>
        <begin position="18"/>
        <end position="528"/>
    </location>
</feature>
<evidence type="ECO:0000256" key="1">
    <source>
        <dbReference type="ARBA" id="ARBA00005964"/>
    </source>
</evidence>
<keyword evidence="2" id="KW-0719">Serine esterase</keyword>
<dbReference type="EC" id="3.1.1.-" evidence="4"/>
<dbReference type="PANTHER" id="PTHR45029">
    <property type="entry name" value="CARBOXYLIC ESTER HYDROLASE-RELATED"/>
    <property type="match status" value="1"/>
</dbReference>
<evidence type="ECO:0000313" key="7">
    <source>
        <dbReference type="Proteomes" id="UP000005237"/>
    </source>
</evidence>
<name>A0A8R1I3U1_CAEJA</name>
<comment type="similarity">
    <text evidence="1 4">Belongs to the type-B carboxylesterase/lipase family.</text>
</comment>
<evidence type="ECO:0000256" key="3">
    <source>
        <dbReference type="ARBA" id="ARBA00022801"/>
    </source>
</evidence>
<dbReference type="InterPro" id="IPR019826">
    <property type="entry name" value="Carboxylesterase_B_AS"/>
</dbReference>
<protein>
    <recommendedName>
        <fullName evidence="4">Carboxylic ester hydrolase</fullName>
        <ecNumber evidence="4">3.1.1.-</ecNumber>
    </recommendedName>
</protein>
<accession>A0A8R1I3U1</accession>
<keyword evidence="3 4" id="KW-0378">Hydrolase</keyword>
<organism evidence="6 7">
    <name type="scientific">Caenorhabditis japonica</name>
    <dbReference type="NCBI Taxonomy" id="281687"/>
    <lineage>
        <taxon>Eukaryota</taxon>
        <taxon>Metazoa</taxon>
        <taxon>Ecdysozoa</taxon>
        <taxon>Nematoda</taxon>
        <taxon>Chromadorea</taxon>
        <taxon>Rhabditida</taxon>
        <taxon>Rhabditina</taxon>
        <taxon>Rhabditomorpha</taxon>
        <taxon>Rhabditoidea</taxon>
        <taxon>Rhabditidae</taxon>
        <taxon>Peloderinae</taxon>
        <taxon>Caenorhabditis</taxon>
    </lineage>
</organism>
<reference evidence="7" key="1">
    <citation type="submission" date="2010-08" db="EMBL/GenBank/DDBJ databases">
        <authorList>
            <consortium name="Caenorhabditis japonica Sequencing Consortium"/>
            <person name="Wilson R.K."/>
        </authorList>
    </citation>
    <scope>NUCLEOTIDE SEQUENCE [LARGE SCALE GENOMIC DNA]</scope>
    <source>
        <strain evidence="7">DF5081</strain>
    </source>
</reference>
<dbReference type="PANTHER" id="PTHR45029:SF3">
    <property type="entry name" value="ESTERASE CM06B1"/>
    <property type="match status" value="1"/>
</dbReference>
<sequence length="548" mass="62010">MGGHLSHLQHEPMEDLFEATCGPIYGNLYKHDQKEVMGFLNIPYAKPPVGDLRFKKSEPAERWTEPRHCHLPGPIAPQTGGLGEYCENRRPEWDEANCLHLNVFAPRRRSEEFPNGYPVMVFLHGGGFEFSSAVDYDPYSMSGTLPLKDIVLITVNYRLGALGFLTTGTDSCRGNYGLWDQKLALEWIQEHIASFGGDPRNVTVFGQSAGGASADLLSLSPHSRDLFHKMILMSGTAYCEFAMRTENEQVNVFREFAIHHGYSGNDPESLFEWYQQQPAEVLTNIAHFKMSNSGWLHFIPNLDGDFFPKPLEELRAEAPHKPVMLGVCEYEGLILGLKSKSADRVKEAMQNVLTAVFREDVVANPHRVQQRLLDHYTSGVDDNENALNIRKALLIGDLLFTVGVQLTAESAARAGHPVFLYSFDYCNPNPGHFGLFENLLPIKAPTHFTDIRYVLGEGLYSKFEPDDDDLKMMDRMTTIYSNFAKFGDPNGRKTSIGWEKFSIEHPDMHFKLSLAKCEMKDKWQEGRHQVLKEIIENEIKYQSIALGK</sequence>
<evidence type="ECO:0000259" key="5">
    <source>
        <dbReference type="Pfam" id="PF00135"/>
    </source>
</evidence>
<dbReference type="AlphaFoldDB" id="A0A8R1I3U1"/>